<sequence>MKRILPAALFALAAAWPAAAQESRPLRIGWVQAMANAPALIAEEKGYFREEGLNVELKGFGDGPVIQQAVAGGEIDVAYIGAPPVYQWAARGLEAKIIAKVNYGQAALIARADGSIQSLSDLKGKKLAGVNRGSGMDVLLRGLVLKETAGLDPDADLQLSQMPVGNMNAALDTGVVDAAFSWEPFISQSVLRGAGRVVFDVNAALPGYPWYVVAAPAKTLKERPDDLVKLLRANTKAIAFLREHPEEANRIIAKSFKLESVKAADGSVVPPEAIVAEARKRLGWSAAIEPTDRAFIQRLINYSVDLGILNKPLSVDDIIDDSFAAKAAAQH</sequence>
<evidence type="ECO:0000256" key="7">
    <source>
        <dbReference type="ARBA" id="ARBA00022729"/>
    </source>
</evidence>
<dbReference type="Gene3D" id="3.40.190.10">
    <property type="entry name" value="Periplasmic binding protein-like II"/>
    <property type="match status" value="2"/>
</dbReference>
<accession>A0A060IHD8</accession>
<reference evidence="10 11" key="1">
    <citation type="submission" date="2013-12" db="EMBL/GenBank/DDBJ databases">
        <title>Complete genome sequence of Rhizobium etli bv. mimosae IE4771.</title>
        <authorList>
            <person name="Bustos P."/>
            <person name="Santamaria R.I."/>
            <person name="Lozano L."/>
            <person name="Ormeno-Orrillo E."/>
            <person name="Rogel M.A."/>
            <person name="Romero D."/>
            <person name="Cevallos M.A."/>
            <person name="Martinez-Romero E."/>
            <person name="Gonzalez V."/>
        </authorList>
    </citation>
    <scope>NUCLEOTIDE SEQUENCE [LARGE SCALE GENOMIC DNA]</scope>
    <source>
        <strain evidence="10 11">IE4771</strain>
        <plasmid evidence="11">Plasmid pRetIE4771e</plasmid>
    </source>
</reference>
<keyword evidence="4" id="KW-0813">Transport</keyword>
<evidence type="ECO:0000313" key="11">
    <source>
        <dbReference type="Proteomes" id="UP000027180"/>
    </source>
</evidence>
<proteinExistence type="inferred from homology"/>
<evidence type="ECO:0000256" key="6">
    <source>
        <dbReference type="ARBA" id="ARBA00022519"/>
    </source>
</evidence>
<evidence type="ECO:0000256" key="2">
    <source>
        <dbReference type="ARBA" id="ARBA00004418"/>
    </source>
</evidence>
<dbReference type="Pfam" id="PF13379">
    <property type="entry name" value="NMT1_2"/>
    <property type="match status" value="1"/>
</dbReference>
<name>A0A060IHD8_RHIET</name>
<evidence type="ECO:0000256" key="8">
    <source>
        <dbReference type="ARBA" id="ARBA00023136"/>
    </source>
</evidence>
<evidence type="ECO:0000256" key="5">
    <source>
        <dbReference type="ARBA" id="ARBA00022475"/>
    </source>
</evidence>
<dbReference type="Proteomes" id="UP000027180">
    <property type="component" value="Plasmid pRetIE4771e"/>
</dbReference>
<keyword evidence="8" id="KW-0472">Membrane</keyword>
<protein>
    <submittedName>
        <fullName evidence="10">Nitrate/sulfonate/bicarbonate ABC transporter substrate-binding protein</fullName>
    </submittedName>
</protein>
<comment type="similarity">
    <text evidence="3">Belongs to the bacterial solute-binding protein SsuA/TauA family.</text>
</comment>
<dbReference type="CDD" id="cd13553">
    <property type="entry name" value="PBP2_NrtA_CpmA_like"/>
    <property type="match status" value="1"/>
</dbReference>
<dbReference type="KEGG" id="rei:IE4771_PE00144"/>
<feature type="signal peptide" evidence="9">
    <location>
        <begin position="1"/>
        <end position="20"/>
    </location>
</feature>
<comment type="subcellular location">
    <subcellularLocation>
        <location evidence="1">Endomembrane system</location>
    </subcellularLocation>
    <subcellularLocation>
        <location evidence="2">Periplasm</location>
    </subcellularLocation>
</comment>
<keyword evidence="6" id="KW-0997">Cell inner membrane</keyword>
<evidence type="ECO:0000313" key="10">
    <source>
        <dbReference type="EMBL" id="AIC31370.1"/>
    </source>
</evidence>
<keyword evidence="5" id="KW-1003">Cell membrane</keyword>
<evidence type="ECO:0000256" key="3">
    <source>
        <dbReference type="ARBA" id="ARBA00010742"/>
    </source>
</evidence>
<dbReference type="RefSeq" id="WP_186007976.1">
    <property type="nucleotide sequence ID" value="NZ_CP006991.1"/>
</dbReference>
<dbReference type="GO" id="GO:0042597">
    <property type="term" value="C:periplasmic space"/>
    <property type="evidence" value="ECO:0007669"/>
    <property type="project" value="UniProtKB-SubCell"/>
</dbReference>
<dbReference type="GO" id="GO:0012505">
    <property type="term" value="C:endomembrane system"/>
    <property type="evidence" value="ECO:0007669"/>
    <property type="project" value="UniProtKB-SubCell"/>
</dbReference>
<feature type="chain" id="PRO_5001583519" evidence="9">
    <location>
        <begin position="21"/>
        <end position="331"/>
    </location>
</feature>
<dbReference type="PANTHER" id="PTHR30024:SF47">
    <property type="entry name" value="TAURINE-BINDING PERIPLASMIC PROTEIN"/>
    <property type="match status" value="1"/>
</dbReference>
<evidence type="ECO:0000256" key="9">
    <source>
        <dbReference type="SAM" id="SignalP"/>
    </source>
</evidence>
<dbReference type="AlphaFoldDB" id="A0A060IHD8"/>
<evidence type="ECO:0000256" key="1">
    <source>
        <dbReference type="ARBA" id="ARBA00004308"/>
    </source>
</evidence>
<organism evidence="10 11">
    <name type="scientific">Rhizobium etli bv. mimosae str. IE4771</name>
    <dbReference type="NCBI Taxonomy" id="1432050"/>
    <lineage>
        <taxon>Bacteria</taxon>
        <taxon>Pseudomonadati</taxon>
        <taxon>Pseudomonadota</taxon>
        <taxon>Alphaproteobacteria</taxon>
        <taxon>Hyphomicrobiales</taxon>
        <taxon>Rhizobiaceae</taxon>
        <taxon>Rhizobium/Agrobacterium group</taxon>
        <taxon>Rhizobium</taxon>
    </lineage>
</organism>
<geneLocation type="plasmid" evidence="10 11">
    <name>pRetIE4771e</name>
</geneLocation>
<keyword evidence="7 9" id="KW-0732">Signal</keyword>
<dbReference type="SUPFAM" id="SSF53850">
    <property type="entry name" value="Periplasmic binding protein-like II"/>
    <property type="match status" value="1"/>
</dbReference>
<dbReference type="HOGENOM" id="CLU_028871_10_4_5"/>
<dbReference type="EMBL" id="CP006991">
    <property type="protein sequence ID" value="AIC31370.1"/>
    <property type="molecule type" value="Genomic_DNA"/>
</dbReference>
<dbReference type="PANTHER" id="PTHR30024">
    <property type="entry name" value="ALIPHATIC SULFONATES-BINDING PROTEIN-RELATED"/>
    <property type="match status" value="1"/>
</dbReference>
<keyword evidence="10" id="KW-0614">Plasmid</keyword>
<evidence type="ECO:0000256" key="4">
    <source>
        <dbReference type="ARBA" id="ARBA00022448"/>
    </source>
</evidence>
<gene>
    <name evidence="10" type="ORF">IE4771_PE00144</name>
</gene>
<dbReference type="InterPro" id="IPR044527">
    <property type="entry name" value="NrtA/CpmA_ABC-bd_dom"/>
</dbReference>